<evidence type="ECO:0000313" key="3">
    <source>
        <dbReference type="EMBL" id="MDM8563159.1"/>
    </source>
</evidence>
<keyword evidence="1" id="KW-0547">Nucleotide-binding</keyword>
<keyword evidence="4" id="KW-1185">Reference proteome</keyword>
<reference evidence="3" key="1">
    <citation type="submission" date="2023-06" db="EMBL/GenBank/DDBJ databases">
        <title>Uncultivated large filamentous bacteria from sulfidic sediments reveal new species and different genomic features in energy metabolism and defense.</title>
        <authorList>
            <person name="Fonseca A."/>
        </authorList>
    </citation>
    <scope>NUCLEOTIDE SEQUENCE</scope>
    <source>
        <strain evidence="3">HSG4</strain>
    </source>
</reference>
<proteinExistence type="predicted"/>
<dbReference type="Proteomes" id="UP001171945">
    <property type="component" value="Unassembled WGS sequence"/>
</dbReference>
<dbReference type="InterPro" id="IPR013126">
    <property type="entry name" value="Hsp_70_fam"/>
</dbReference>
<organism evidence="3 4">
    <name type="scientific">Candidatus Marithioploca araucensis</name>
    <dbReference type="NCBI Taxonomy" id="70273"/>
    <lineage>
        <taxon>Bacteria</taxon>
        <taxon>Pseudomonadati</taxon>
        <taxon>Pseudomonadota</taxon>
        <taxon>Gammaproteobacteria</taxon>
        <taxon>Thiotrichales</taxon>
        <taxon>Thiotrichaceae</taxon>
        <taxon>Candidatus Marithioploca</taxon>
    </lineage>
</organism>
<dbReference type="EMBL" id="JAUCGM010000482">
    <property type="protein sequence ID" value="MDM8563159.1"/>
    <property type="molecule type" value="Genomic_DNA"/>
</dbReference>
<dbReference type="Pfam" id="PF00012">
    <property type="entry name" value="HSP70"/>
    <property type="match status" value="1"/>
</dbReference>
<feature type="non-terminal residue" evidence="3">
    <location>
        <position position="1"/>
    </location>
</feature>
<sequence>YGTSALGELNGDMYPYMYVPIIHKNSSLPLSKTDVFYTVMDNQEAVEVRIFQGEDNDALNNIQIGEFMVEGLTQAPQGNPILLSLELDLNGILHVSAKEKKTGLEKSIVIDNAISRFEEAEMAEAKERIKEIFGESGEGAVVVDKGTDNHHIVQQARALVEKGERMLENASSEDREDIVNVIETINDAISNKDFAALKEPMEQLSDILYYLES</sequence>
<evidence type="ECO:0000256" key="2">
    <source>
        <dbReference type="ARBA" id="ARBA00022840"/>
    </source>
</evidence>
<evidence type="ECO:0000313" key="4">
    <source>
        <dbReference type="Proteomes" id="UP001171945"/>
    </source>
</evidence>
<dbReference type="Gene3D" id="2.60.34.10">
    <property type="entry name" value="Substrate Binding Domain Of DNAk, Chain A, domain 1"/>
    <property type="match status" value="1"/>
</dbReference>
<comment type="caution">
    <text evidence="3">The sequence shown here is derived from an EMBL/GenBank/DDBJ whole genome shotgun (WGS) entry which is preliminary data.</text>
</comment>
<keyword evidence="2" id="KW-0067">ATP-binding</keyword>
<accession>A0ABT7VUA1</accession>
<protein>
    <submittedName>
        <fullName evidence="3">Hsp70 family protein</fullName>
    </submittedName>
</protein>
<dbReference type="InterPro" id="IPR029047">
    <property type="entry name" value="HSP70_peptide-bd_sf"/>
</dbReference>
<name>A0ABT7VUA1_9GAMM</name>
<evidence type="ECO:0000256" key="1">
    <source>
        <dbReference type="ARBA" id="ARBA00022741"/>
    </source>
</evidence>
<gene>
    <name evidence="3" type="ORF">QUF54_07385</name>
</gene>
<dbReference type="SUPFAM" id="SSF100920">
    <property type="entry name" value="Heat shock protein 70kD (HSP70), peptide-binding domain"/>
    <property type="match status" value="1"/>
</dbReference>
<dbReference type="PANTHER" id="PTHR19375">
    <property type="entry name" value="HEAT SHOCK PROTEIN 70KDA"/>
    <property type="match status" value="1"/>
</dbReference>